<feature type="region of interest" description="Disordered" evidence="9">
    <location>
        <begin position="1"/>
        <end position="43"/>
    </location>
</feature>
<name>A0A9P0DQU3_PHACE</name>
<dbReference type="OrthoDB" id="6159439at2759"/>
<keyword evidence="12" id="KW-1185">Reference proteome</keyword>
<evidence type="ECO:0000313" key="12">
    <source>
        <dbReference type="Proteomes" id="UP001153737"/>
    </source>
</evidence>
<dbReference type="PROSITE" id="PS50071">
    <property type="entry name" value="HOMEOBOX_2"/>
    <property type="match status" value="1"/>
</dbReference>
<evidence type="ECO:0000313" key="11">
    <source>
        <dbReference type="EMBL" id="CAH1163790.1"/>
    </source>
</evidence>
<dbReference type="Gene3D" id="1.10.10.60">
    <property type="entry name" value="Homeodomain-like"/>
    <property type="match status" value="1"/>
</dbReference>
<dbReference type="InterPro" id="IPR020479">
    <property type="entry name" value="HD_metazoa"/>
</dbReference>
<evidence type="ECO:0000256" key="1">
    <source>
        <dbReference type="ARBA" id="ARBA00004123"/>
    </source>
</evidence>
<protein>
    <recommendedName>
        <fullName evidence="8">Homeobox protein engrailed-like</fullName>
    </recommendedName>
</protein>
<evidence type="ECO:0000256" key="4">
    <source>
        <dbReference type="ARBA" id="ARBA00023155"/>
    </source>
</evidence>
<dbReference type="AlphaFoldDB" id="A0A9P0DQU3"/>
<dbReference type="CDD" id="cd00086">
    <property type="entry name" value="homeodomain"/>
    <property type="match status" value="1"/>
</dbReference>
<dbReference type="PANTHER" id="PTHR24341:SF6">
    <property type="entry name" value="HOMEOBOX PROTEIN INVECTED"/>
    <property type="match status" value="1"/>
</dbReference>
<evidence type="ECO:0000256" key="2">
    <source>
        <dbReference type="ARBA" id="ARBA00022473"/>
    </source>
</evidence>
<comment type="similarity">
    <text evidence="8">Belongs to the Engrailed homeobox family.</text>
</comment>
<dbReference type="PRINTS" id="PR00031">
    <property type="entry name" value="HTHREPRESSR"/>
</dbReference>
<dbReference type="GO" id="GO:0030182">
    <property type="term" value="P:neuron differentiation"/>
    <property type="evidence" value="ECO:0007669"/>
    <property type="project" value="TreeGrafter"/>
</dbReference>
<feature type="compositionally biased region" description="Low complexity" evidence="9">
    <location>
        <begin position="57"/>
        <end position="68"/>
    </location>
</feature>
<dbReference type="PROSITE" id="PS00027">
    <property type="entry name" value="HOMEOBOX_1"/>
    <property type="match status" value="1"/>
</dbReference>
<gene>
    <name evidence="11" type="ORF">PHAECO_LOCUS8681</name>
</gene>
<dbReference type="GO" id="GO:0009653">
    <property type="term" value="P:anatomical structure morphogenesis"/>
    <property type="evidence" value="ECO:0007669"/>
    <property type="project" value="UniProtKB-ARBA"/>
</dbReference>
<organism evidence="11 12">
    <name type="scientific">Phaedon cochleariae</name>
    <name type="common">Mustard beetle</name>
    <dbReference type="NCBI Taxonomy" id="80249"/>
    <lineage>
        <taxon>Eukaryota</taxon>
        <taxon>Metazoa</taxon>
        <taxon>Ecdysozoa</taxon>
        <taxon>Arthropoda</taxon>
        <taxon>Hexapoda</taxon>
        <taxon>Insecta</taxon>
        <taxon>Pterygota</taxon>
        <taxon>Neoptera</taxon>
        <taxon>Endopterygota</taxon>
        <taxon>Coleoptera</taxon>
        <taxon>Polyphaga</taxon>
        <taxon>Cucujiformia</taxon>
        <taxon>Chrysomeloidea</taxon>
        <taxon>Chrysomelidae</taxon>
        <taxon>Chrysomelinae</taxon>
        <taxon>Chrysomelini</taxon>
        <taxon>Phaedon</taxon>
    </lineage>
</organism>
<feature type="DNA-binding region" description="Homeobox" evidence="6">
    <location>
        <begin position="264"/>
        <end position="323"/>
    </location>
</feature>
<dbReference type="InterPro" id="IPR050720">
    <property type="entry name" value="Engrailed_Homeobox_TFs"/>
</dbReference>
<dbReference type="GO" id="GO:0000978">
    <property type="term" value="F:RNA polymerase II cis-regulatory region sequence-specific DNA binding"/>
    <property type="evidence" value="ECO:0007669"/>
    <property type="project" value="TreeGrafter"/>
</dbReference>
<proteinExistence type="inferred from homology"/>
<dbReference type="GO" id="GO:0005634">
    <property type="term" value="C:nucleus"/>
    <property type="evidence" value="ECO:0007669"/>
    <property type="project" value="UniProtKB-SubCell"/>
</dbReference>
<comment type="subcellular location">
    <subcellularLocation>
        <location evidence="1 6 7">Nucleus</location>
    </subcellularLocation>
</comment>
<dbReference type="FunFam" id="1.10.10.60:FF:000189">
    <property type="entry name" value="Homeobox protein engrailed-like"/>
    <property type="match status" value="1"/>
</dbReference>
<evidence type="ECO:0000256" key="9">
    <source>
        <dbReference type="SAM" id="MobiDB-lite"/>
    </source>
</evidence>
<sequence>MNYNFLPMALEDRSSPNTAVSPNNTNGSHIMNSPNSPESTRTSSYTCMTINHKESSRTFVSSPSTSPRHYAPAKVDQERSFFRITSFALPSPKSEYERQSPASFRSPSPSESVSSRSSLQNEPTIQTLKYSINNILKPEFGKTAVLKTRSIPKIAFKPYEQCEKSRQSKPIGIAPLGSLSQTVSQIGSLVKRIPEPAPVSPSTAPAKTLPNPEEIKKDEDGNVPQLWPAWVYCTRYSDRPSSGPRSRRMKKVAGSSSSKSSAEDKRPRTAFSSAQLQRLKHEFNENRYLTERRRQALSAELGLNEAQIKIWFQNKRAKIKKSSGQKNALAIQLMAQGLYNHSTVPCDEDDMPLSS</sequence>
<evidence type="ECO:0000256" key="7">
    <source>
        <dbReference type="RuleBase" id="RU000682"/>
    </source>
</evidence>
<evidence type="ECO:0000256" key="8">
    <source>
        <dbReference type="RuleBase" id="RU510713"/>
    </source>
</evidence>
<feature type="region of interest" description="Disordered" evidence="9">
    <location>
        <begin position="238"/>
        <end position="271"/>
    </location>
</feature>
<keyword evidence="2" id="KW-0217">Developmental protein</keyword>
<dbReference type="InterPro" id="IPR019549">
    <property type="entry name" value="Homeobox-engrailed_C-terminal"/>
</dbReference>
<keyword evidence="3 6" id="KW-0238">DNA-binding</keyword>
<reference evidence="11" key="2">
    <citation type="submission" date="2022-10" db="EMBL/GenBank/DDBJ databases">
        <authorList>
            <consortium name="ENA_rothamsted_submissions"/>
            <consortium name="culmorum"/>
            <person name="King R."/>
        </authorList>
    </citation>
    <scope>NUCLEOTIDE SEQUENCE</scope>
</reference>
<dbReference type="InterPro" id="IPR000747">
    <property type="entry name" value="HD_engrailed"/>
</dbReference>
<keyword evidence="4 6" id="KW-0371">Homeobox</keyword>
<dbReference type="Pfam" id="PF10525">
    <property type="entry name" value="Engrail_1_C_sig"/>
    <property type="match status" value="1"/>
</dbReference>
<dbReference type="PROSITE" id="PS00033">
    <property type="entry name" value="ENGRAILED"/>
    <property type="match status" value="1"/>
</dbReference>
<dbReference type="GO" id="GO:0000981">
    <property type="term" value="F:DNA-binding transcription factor activity, RNA polymerase II-specific"/>
    <property type="evidence" value="ECO:0007669"/>
    <property type="project" value="InterPro"/>
</dbReference>
<feature type="domain" description="Homeobox" evidence="10">
    <location>
        <begin position="262"/>
        <end position="322"/>
    </location>
</feature>
<dbReference type="Pfam" id="PF00046">
    <property type="entry name" value="Homeodomain"/>
    <property type="match status" value="1"/>
</dbReference>
<accession>A0A9P0DQU3</accession>
<dbReference type="SMART" id="SM00389">
    <property type="entry name" value="HOX"/>
    <property type="match status" value="1"/>
</dbReference>
<dbReference type="InterPro" id="IPR017970">
    <property type="entry name" value="Homeobox_CS"/>
</dbReference>
<dbReference type="PANTHER" id="PTHR24341">
    <property type="entry name" value="HOMEOBOX PROTEIN ENGRAILED"/>
    <property type="match status" value="1"/>
</dbReference>
<evidence type="ECO:0000256" key="3">
    <source>
        <dbReference type="ARBA" id="ARBA00023125"/>
    </source>
</evidence>
<reference evidence="11" key="1">
    <citation type="submission" date="2022-01" db="EMBL/GenBank/DDBJ databases">
        <authorList>
            <person name="King R."/>
        </authorList>
    </citation>
    <scope>NUCLEOTIDE SEQUENCE</scope>
</reference>
<feature type="region of interest" description="Disordered" evidence="9">
    <location>
        <begin position="92"/>
        <end position="121"/>
    </location>
</feature>
<dbReference type="PRINTS" id="PR00024">
    <property type="entry name" value="HOMEOBOX"/>
</dbReference>
<dbReference type="Proteomes" id="UP001153737">
    <property type="component" value="Chromosome 4"/>
</dbReference>
<feature type="region of interest" description="Disordered" evidence="9">
    <location>
        <begin position="54"/>
        <end position="73"/>
    </location>
</feature>
<dbReference type="InterPro" id="IPR009057">
    <property type="entry name" value="Homeodomain-like_sf"/>
</dbReference>
<dbReference type="SUPFAM" id="SSF46689">
    <property type="entry name" value="Homeodomain-like"/>
    <property type="match status" value="1"/>
</dbReference>
<evidence type="ECO:0000256" key="6">
    <source>
        <dbReference type="PROSITE-ProRule" id="PRU00108"/>
    </source>
</evidence>
<feature type="compositionally biased region" description="Low complexity" evidence="9">
    <location>
        <begin position="99"/>
        <end position="118"/>
    </location>
</feature>
<dbReference type="EMBL" id="OU896710">
    <property type="protein sequence ID" value="CAH1163790.1"/>
    <property type="molecule type" value="Genomic_DNA"/>
</dbReference>
<evidence type="ECO:0000259" key="10">
    <source>
        <dbReference type="PROSITE" id="PS50071"/>
    </source>
</evidence>
<dbReference type="InterPro" id="IPR000047">
    <property type="entry name" value="HTH_motif"/>
</dbReference>
<feature type="compositionally biased region" description="Polar residues" evidence="9">
    <location>
        <begin position="15"/>
        <end position="43"/>
    </location>
</feature>
<dbReference type="InterPro" id="IPR019737">
    <property type="entry name" value="Homeobox-engrailed_CS"/>
</dbReference>
<dbReference type="InterPro" id="IPR001356">
    <property type="entry name" value="HD"/>
</dbReference>
<feature type="region of interest" description="Disordered" evidence="9">
    <location>
        <begin position="193"/>
        <end position="220"/>
    </location>
</feature>
<keyword evidence="5 6" id="KW-0539">Nucleus</keyword>
<evidence type="ECO:0000256" key="5">
    <source>
        <dbReference type="ARBA" id="ARBA00023242"/>
    </source>
</evidence>
<dbReference type="PRINTS" id="PR00026">
    <property type="entry name" value="ENGRAILED"/>
</dbReference>